<proteinExistence type="predicted"/>
<protein>
    <submittedName>
        <fullName evidence="3">NACHT domain-containing protein</fullName>
    </submittedName>
</protein>
<dbReference type="InterPro" id="IPR007111">
    <property type="entry name" value="NACHT_NTPase"/>
</dbReference>
<dbReference type="Gene3D" id="3.40.50.300">
    <property type="entry name" value="P-loop containing nucleotide triphosphate hydrolases"/>
    <property type="match status" value="1"/>
</dbReference>
<sequence>MCGSAVLISVLIFFVRQDQTAGWGAVLGVLTATAGLLLSQLERFFGPRGRGGDSSPLAEASELLKVADQLAGAVREQWEAEAALRRLSDPWPLNVSWTKEEELTDPLYALPATAAGRARATRAKVPLDGDLTQVADFFESLPGGRLVILGPLGSGKSVLALTLLLSLLERRQAGRPVPVLIPLNRWNPAEIPLDEWLADQLATSYQLGSPRHRDARTLARRLLHDNLILPILDGLDELAEPTRPQAITDVNDWLGRDRQIVLTSRTDEYHAAVLAGDAVTRGAAVVLQPLGREKVEEYLRGATAR</sequence>
<dbReference type="EMBL" id="JBHTHX010000838">
    <property type="protein sequence ID" value="MFD0887178.1"/>
    <property type="molecule type" value="Genomic_DNA"/>
</dbReference>
<feature type="non-terminal residue" evidence="3">
    <location>
        <position position="305"/>
    </location>
</feature>
<accession>A0ABW3DTJ6</accession>
<keyword evidence="1" id="KW-0812">Transmembrane</keyword>
<evidence type="ECO:0000256" key="1">
    <source>
        <dbReference type="SAM" id="Phobius"/>
    </source>
</evidence>
<dbReference type="Proteomes" id="UP001597024">
    <property type="component" value="Unassembled WGS sequence"/>
</dbReference>
<evidence type="ECO:0000259" key="2">
    <source>
        <dbReference type="Pfam" id="PF05729"/>
    </source>
</evidence>
<evidence type="ECO:0000313" key="3">
    <source>
        <dbReference type="EMBL" id="MFD0887178.1"/>
    </source>
</evidence>
<organism evidence="3 4">
    <name type="scientific">Streptosporangium algeriense</name>
    <dbReference type="NCBI Taxonomy" id="1682748"/>
    <lineage>
        <taxon>Bacteria</taxon>
        <taxon>Bacillati</taxon>
        <taxon>Actinomycetota</taxon>
        <taxon>Actinomycetes</taxon>
        <taxon>Streptosporangiales</taxon>
        <taxon>Streptosporangiaceae</taxon>
        <taxon>Streptosporangium</taxon>
    </lineage>
</organism>
<gene>
    <name evidence="3" type="ORF">ACFQ08_21755</name>
</gene>
<dbReference type="SUPFAM" id="SSF52540">
    <property type="entry name" value="P-loop containing nucleoside triphosphate hydrolases"/>
    <property type="match status" value="1"/>
</dbReference>
<reference evidence="4" key="1">
    <citation type="journal article" date="2019" name="Int. J. Syst. Evol. Microbiol.">
        <title>The Global Catalogue of Microorganisms (GCM) 10K type strain sequencing project: providing services to taxonomists for standard genome sequencing and annotation.</title>
        <authorList>
            <consortium name="The Broad Institute Genomics Platform"/>
            <consortium name="The Broad Institute Genome Sequencing Center for Infectious Disease"/>
            <person name="Wu L."/>
            <person name="Ma J."/>
        </authorList>
    </citation>
    <scope>NUCLEOTIDE SEQUENCE [LARGE SCALE GENOMIC DNA]</scope>
    <source>
        <strain evidence="4">CCUG 62974</strain>
    </source>
</reference>
<evidence type="ECO:0000313" key="4">
    <source>
        <dbReference type="Proteomes" id="UP001597024"/>
    </source>
</evidence>
<dbReference type="Pfam" id="PF05729">
    <property type="entry name" value="NACHT"/>
    <property type="match status" value="1"/>
</dbReference>
<keyword evidence="1" id="KW-1133">Transmembrane helix</keyword>
<feature type="domain" description="NACHT" evidence="2">
    <location>
        <begin position="146"/>
        <end position="300"/>
    </location>
</feature>
<keyword evidence="1" id="KW-0472">Membrane</keyword>
<comment type="caution">
    <text evidence="3">The sequence shown here is derived from an EMBL/GenBank/DDBJ whole genome shotgun (WGS) entry which is preliminary data.</text>
</comment>
<dbReference type="InterPro" id="IPR027417">
    <property type="entry name" value="P-loop_NTPase"/>
</dbReference>
<name>A0ABW3DTJ6_9ACTN</name>
<feature type="transmembrane region" description="Helical" evidence="1">
    <location>
        <begin position="20"/>
        <end position="38"/>
    </location>
</feature>
<keyword evidence="4" id="KW-1185">Reference proteome</keyword>